<dbReference type="SMART" id="SM00860">
    <property type="entry name" value="SMI1_KNR4"/>
    <property type="match status" value="1"/>
</dbReference>
<dbReference type="RefSeq" id="WP_143610419.1">
    <property type="nucleotide sequence ID" value="NZ_CP107955.1"/>
</dbReference>
<keyword evidence="3" id="KW-1185">Reference proteome</keyword>
<organism evidence="2 3">
    <name type="scientific">Streptomyces mirabilis</name>
    <dbReference type="NCBI Taxonomy" id="68239"/>
    <lineage>
        <taxon>Bacteria</taxon>
        <taxon>Bacillati</taxon>
        <taxon>Actinomycetota</taxon>
        <taxon>Actinomycetes</taxon>
        <taxon>Kitasatosporales</taxon>
        <taxon>Streptomycetaceae</taxon>
        <taxon>Streptomyces</taxon>
    </lineage>
</organism>
<evidence type="ECO:0000313" key="3">
    <source>
        <dbReference type="Proteomes" id="UP001257627"/>
    </source>
</evidence>
<accession>A0ABU3UCX4</accession>
<feature type="domain" description="Knr4/Smi1-like" evidence="1">
    <location>
        <begin position="31"/>
        <end position="276"/>
    </location>
</feature>
<dbReference type="InterPro" id="IPR018958">
    <property type="entry name" value="Knr4/Smi1-like_dom"/>
</dbReference>
<name>A0ABU3UCX4_9ACTN</name>
<protein>
    <recommendedName>
        <fullName evidence="1">Knr4/Smi1-like domain-containing protein</fullName>
    </recommendedName>
</protein>
<evidence type="ECO:0000259" key="1">
    <source>
        <dbReference type="SMART" id="SM00860"/>
    </source>
</evidence>
<comment type="caution">
    <text evidence="2">The sequence shown here is derived from an EMBL/GenBank/DDBJ whole genome shotgun (WGS) entry which is preliminary data.</text>
</comment>
<proteinExistence type="predicted"/>
<reference evidence="2 3" key="1">
    <citation type="submission" date="2023-02" db="EMBL/GenBank/DDBJ databases">
        <authorList>
            <person name="Maleckis M."/>
        </authorList>
    </citation>
    <scope>NUCLEOTIDE SEQUENCE [LARGE SCALE GENOMIC DNA]</scope>
    <source>
        <strain evidence="2 3">P8-A2</strain>
    </source>
</reference>
<dbReference type="Proteomes" id="UP001257627">
    <property type="component" value="Unassembled WGS sequence"/>
</dbReference>
<evidence type="ECO:0000313" key="2">
    <source>
        <dbReference type="EMBL" id="MDU8991756.1"/>
    </source>
</evidence>
<dbReference type="EMBL" id="JARAKF010000001">
    <property type="protein sequence ID" value="MDU8991756.1"/>
    <property type="molecule type" value="Genomic_DNA"/>
</dbReference>
<sequence length="580" mass="62795">MSIPAVEDSWGRIDAWLLRHAPVSHALLRPPAAPSDIRAAERALGVRFHSDLVASLSCHDGVELQPGAPVLTHYGPLSCVADIVKSTSFLRGIGADVPDDEALDEEGEEGDDDELATYWHHDWLLVTLGIGWQSSDGLFLSCHPGRNWGRLGRYFDEDTPSFTGWASLRHALADLADALERGRPFDGRIPLAYEGALLWEAETTAVPDPVSPLALAAESAEPEPEPPAPSEPLVPVGRSSGAYLAMVRHRIPAPPPPNQPDVVFAEHLTPAELLRRLGAIPDTVRPRTRARARKAADSTWAAYRPMVRAGSVGGWAYATQEGGAAQFARPEVLRRVSAGTRAVALTRRGPEVQVTVAEDGVPGPEDVRHVLSPREGGGDLWPGSTAAYARFLAGLEEEFGITYRPDDDTDAELTSALLLPVLEDVDRAAGQYVGTVRDFDLAALIERTPPARLRTAMAAQLGRLAAETRFDVYDEVSDALARTSFGETVDLSPDSLLDLRIRTLTAEAWAARQRVSGQRAWRDDNDPVTQSDFSAWALRVEAARALREFVHAGAPTAAATILSRRMSAHWRAELAADLEG</sequence>
<gene>
    <name evidence="2" type="ORF">PU648_05060</name>
</gene>